<dbReference type="Proteomes" id="UP000887576">
    <property type="component" value="Unplaced"/>
</dbReference>
<evidence type="ECO:0000313" key="1">
    <source>
        <dbReference type="Proteomes" id="UP000887576"/>
    </source>
</evidence>
<organism evidence="1 2">
    <name type="scientific">Panagrolaimus sp. JU765</name>
    <dbReference type="NCBI Taxonomy" id="591449"/>
    <lineage>
        <taxon>Eukaryota</taxon>
        <taxon>Metazoa</taxon>
        <taxon>Ecdysozoa</taxon>
        <taxon>Nematoda</taxon>
        <taxon>Chromadorea</taxon>
        <taxon>Rhabditida</taxon>
        <taxon>Tylenchina</taxon>
        <taxon>Panagrolaimomorpha</taxon>
        <taxon>Panagrolaimoidea</taxon>
        <taxon>Panagrolaimidae</taxon>
        <taxon>Panagrolaimus</taxon>
    </lineage>
</organism>
<dbReference type="WBParaSite" id="JU765_v2.g15985.t1">
    <property type="protein sequence ID" value="JU765_v2.g15985.t1"/>
    <property type="gene ID" value="JU765_v2.g15985"/>
</dbReference>
<reference evidence="2" key="1">
    <citation type="submission" date="2022-11" db="UniProtKB">
        <authorList>
            <consortium name="WormBaseParasite"/>
        </authorList>
    </citation>
    <scope>IDENTIFICATION</scope>
</reference>
<name>A0AC34QG14_9BILA</name>
<evidence type="ECO:0000313" key="2">
    <source>
        <dbReference type="WBParaSite" id="JU765_v2.g15985.t1"/>
    </source>
</evidence>
<protein>
    <submittedName>
        <fullName evidence="2">Tubulin polyglutamylase TTLL11</fullName>
    </submittedName>
</protein>
<proteinExistence type="predicted"/>
<sequence length="756" mass="86292">MNILENISIDTSRAKSNLNVVSMCAKKLGMQEFPEGRHDGKPSNVYWHSVVYNDMKVVVKSPDSRVNKFPGMTELAKKISLTQSIRSMQELFPDEYNFYPKSWVIPAQIKEFREYCSNLSSSSWFIVKPDDGAQGTGIYLISSPDQLTNLTDRQLIQEYVDEPFLMKDSLKFDFRVYAVIRSINPLSIYIAREGMARFCTEKYAKPTSSNFENLYSHLTNYSLNKESSNYIHSNTLKDQLKGAQGTGIYLISSPDQLTNLTDRQLIQEYVDEPFLMKDSLKFDFRVYAVIRSINPLSIYIAREGMARFCTEKYAKPTSSNFENLYSHLTNYSLNKESSNYIHSNTLKDQLKGSKRLLSTVFHQMEAHGVGTRRLWHGIKMIVVKTVLAMVPEIMLNYEHYFSDIHGAQCFQIMGFDIIVKSDGTPILLEVNSAPSLSIDHNVYSEDSSPPVRSIVDEMIKVPLVRDTLLLVCNQLENHYHLCNTSEWDNKSMGSMASACEDDLAIIKKKKRPHLSEIFPGRYGSTSKHLLFLDKAVYLFMQFATIRLSMTITLTAVKNFVKKCSLSKTISQENLELKYAEINYYFTGKENNITTGLPFHGFLQLLFHLSALKFGFCDDLLAAMQRLLAYCDASLRHFGVRSTRLRRTEIEVDENANHMEIYLLPSRIRQQKTSAVSLPNPIRNQKFSNSSMKKLPIATIAPTTTDIKKMPTTILQLRGKSLPRKINEKPDIKVPIQNSNFVNNSTTITLPKIGLVH</sequence>
<accession>A0AC34QG14</accession>